<feature type="compositionally biased region" description="Low complexity" evidence="1">
    <location>
        <begin position="232"/>
        <end position="244"/>
    </location>
</feature>
<evidence type="ECO:0000313" key="3">
    <source>
        <dbReference type="Proteomes" id="UP000799776"/>
    </source>
</evidence>
<proteinExistence type="predicted"/>
<protein>
    <submittedName>
        <fullName evidence="2">Uncharacterized protein</fullName>
    </submittedName>
</protein>
<organism evidence="2 3">
    <name type="scientific">Saccharata proteae CBS 121410</name>
    <dbReference type="NCBI Taxonomy" id="1314787"/>
    <lineage>
        <taxon>Eukaryota</taxon>
        <taxon>Fungi</taxon>
        <taxon>Dikarya</taxon>
        <taxon>Ascomycota</taxon>
        <taxon>Pezizomycotina</taxon>
        <taxon>Dothideomycetes</taxon>
        <taxon>Dothideomycetes incertae sedis</taxon>
        <taxon>Botryosphaeriales</taxon>
        <taxon>Saccharataceae</taxon>
        <taxon>Saccharata</taxon>
    </lineage>
</organism>
<reference evidence="2" key="1">
    <citation type="journal article" date="2020" name="Stud. Mycol.">
        <title>101 Dothideomycetes genomes: a test case for predicting lifestyles and emergence of pathogens.</title>
        <authorList>
            <person name="Haridas S."/>
            <person name="Albert R."/>
            <person name="Binder M."/>
            <person name="Bloem J."/>
            <person name="Labutti K."/>
            <person name="Salamov A."/>
            <person name="Andreopoulos B."/>
            <person name="Baker S."/>
            <person name="Barry K."/>
            <person name="Bills G."/>
            <person name="Bluhm B."/>
            <person name="Cannon C."/>
            <person name="Castanera R."/>
            <person name="Culley D."/>
            <person name="Daum C."/>
            <person name="Ezra D."/>
            <person name="Gonzalez J."/>
            <person name="Henrissat B."/>
            <person name="Kuo A."/>
            <person name="Liang C."/>
            <person name="Lipzen A."/>
            <person name="Lutzoni F."/>
            <person name="Magnuson J."/>
            <person name="Mondo S."/>
            <person name="Nolan M."/>
            <person name="Ohm R."/>
            <person name="Pangilinan J."/>
            <person name="Park H.-J."/>
            <person name="Ramirez L."/>
            <person name="Alfaro M."/>
            <person name="Sun H."/>
            <person name="Tritt A."/>
            <person name="Yoshinaga Y."/>
            <person name="Zwiers L.-H."/>
            <person name="Turgeon B."/>
            <person name="Goodwin S."/>
            <person name="Spatafora J."/>
            <person name="Crous P."/>
            <person name="Grigoriev I."/>
        </authorList>
    </citation>
    <scope>NUCLEOTIDE SEQUENCE</scope>
    <source>
        <strain evidence="2">CBS 121410</strain>
    </source>
</reference>
<evidence type="ECO:0000313" key="2">
    <source>
        <dbReference type="EMBL" id="KAF2085603.1"/>
    </source>
</evidence>
<evidence type="ECO:0000256" key="1">
    <source>
        <dbReference type="SAM" id="MobiDB-lite"/>
    </source>
</evidence>
<gene>
    <name evidence="2" type="ORF">K490DRAFT_58499</name>
</gene>
<feature type="region of interest" description="Disordered" evidence="1">
    <location>
        <begin position="218"/>
        <end position="251"/>
    </location>
</feature>
<accession>A0A9P4LY40</accession>
<sequence>MSALSAASLPGVLGPILSDVEIEVGEEEYDEEEEGEGKGEGEFEDFFDEDALFIPLTWATPRPKEFYSGSSPEWQEFRRIAGDQKELKRVRENLVAMIRRSCADDRIAVKNFGRIDTTKGRWWLDITFPDGPPIEYERAGIEIGDDYIALTRRTISQVNHRREQRALWPTVVASSFFASVNYLFKSNVNRVREKLGLAPWDPKVDTIDKHFAAVQRAQKMASPEQQNSVGHASATATGATSPAAQVDSRQATSKGIDAADITPQMIALAVGVSNLQSKWKPLINEPPRGTLVVSGLVEIIAAKARLTMDVYAAYDPKSNRYVLVQGKIRRVQHNRQRPRGGP</sequence>
<comment type="caution">
    <text evidence="2">The sequence shown here is derived from an EMBL/GenBank/DDBJ whole genome shotgun (WGS) entry which is preliminary data.</text>
</comment>
<dbReference type="EMBL" id="ML978729">
    <property type="protein sequence ID" value="KAF2085603.1"/>
    <property type="molecule type" value="Genomic_DNA"/>
</dbReference>
<name>A0A9P4LY40_9PEZI</name>
<dbReference type="OrthoDB" id="5316527at2759"/>
<dbReference type="AlphaFoldDB" id="A0A9P4LY40"/>
<dbReference type="Proteomes" id="UP000799776">
    <property type="component" value="Unassembled WGS sequence"/>
</dbReference>
<keyword evidence="3" id="KW-1185">Reference proteome</keyword>